<evidence type="ECO:0000313" key="1">
    <source>
        <dbReference type="EMBL" id="NWN63871.1"/>
    </source>
</evidence>
<proteinExistence type="predicted"/>
<accession>A0A7Y8RRG1</accession>
<evidence type="ECO:0000313" key="2">
    <source>
        <dbReference type="Proteomes" id="UP000543908"/>
    </source>
</evidence>
<name>A0A7Y8RRG1_9PSED</name>
<dbReference type="SUPFAM" id="SSF50249">
    <property type="entry name" value="Nucleic acid-binding proteins"/>
    <property type="match status" value="1"/>
</dbReference>
<dbReference type="Proteomes" id="UP000543908">
    <property type="component" value="Unassembled WGS sequence"/>
</dbReference>
<comment type="caution">
    <text evidence="1">The sequence shown here is derived from an EMBL/GenBank/DDBJ whole genome shotgun (WGS) entry which is preliminary data.</text>
</comment>
<dbReference type="AlphaFoldDB" id="A0A7Y8RRG1"/>
<gene>
    <name evidence="1" type="ORF">HT123_23580</name>
</gene>
<reference evidence="1 2" key="1">
    <citation type="submission" date="2020-05" db="EMBL/GenBank/DDBJ databases">
        <title>Onion-isolated Pseudomonas sp.</title>
        <authorList>
            <person name="Fujikawa T."/>
            <person name="Sawada H."/>
        </authorList>
    </citation>
    <scope>NUCLEOTIDE SEQUENCE [LARGE SCALE GENOMIC DNA]</scope>
    <source>
        <strain evidence="1 2">MAFF 301512</strain>
    </source>
</reference>
<dbReference type="Gene3D" id="2.40.50.140">
    <property type="entry name" value="Nucleic acid-binding proteins"/>
    <property type="match status" value="1"/>
</dbReference>
<dbReference type="InterPro" id="IPR012340">
    <property type="entry name" value="NA-bd_OB-fold"/>
</dbReference>
<sequence>MASGTVSVSDTNQLYAVITPDEGGGDLTVYKQTLIDAGLTDLRPGERVYFDVHDGQVTRIRRA</sequence>
<organism evidence="1 2">
    <name type="scientific">Pseudomonas allii</name>
    <dbReference type="NCBI Taxonomy" id="2740531"/>
    <lineage>
        <taxon>Bacteria</taxon>
        <taxon>Pseudomonadati</taxon>
        <taxon>Pseudomonadota</taxon>
        <taxon>Gammaproteobacteria</taxon>
        <taxon>Pseudomonadales</taxon>
        <taxon>Pseudomonadaceae</taxon>
        <taxon>Pseudomonas</taxon>
    </lineage>
</organism>
<dbReference type="EMBL" id="JABUHS010000223">
    <property type="protein sequence ID" value="NWN63871.1"/>
    <property type="molecule type" value="Genomic_DNA"/>
</dbReference>
<protein>
    <submittedName>
        <fullName evidence="1">Cold-shock protein</fullName>
    </submittedName>
</protein>